<dbReference type="PANTHER" id="PTHR28554:SF1">
    <property type="entry name" value="LARGE RIBOSOMAL SUBUNIT PROTEIN ML45"/>
    <property type="match status" value="1"/>
</dbReference>
<proteinExistence type="inferred from homology"/>
<evidence type="ECO:0000256" key="5">
    <source>
        <dbReference type="ARBA" id="ARBA00023274"/>
    </source>
</evidence>
<accession>A0A564Y6X8</accession>
<dbReference type="Proteomes" id="UP000321570">
    <property type="component" value="Unassembled WGS sequence"/>
</dbReference>
<keyword evidence="5" id="KW-0687">Ribonucleoprotein</keyword>
<evidence type="ECO:0000313" key="10">
    <source>
        <dbReference type="EMBL" id="VUZ42284.1"/>
    </source>
</evidence>
<sequence>MAFRVTRQILFTQVRTIRHKPWIPKFRLIRQMQPWVQPFDPDLISIGGKSGGERSTASEIREHLRRNGLMPPLIFQDRPINLTHSGRIFDEYVPPEGDGKSSLLSTEMVTEMKDTVVKKAKTSRAAVRIKKHKPTFSTASFPSEADAIYKEVLSLLPKFYDNEERLLELTTEKAFAEMTAGLKLRTLHWDFVGSLEPPRVVSCRTEEALGKGNVFGQVTIRFHTQQILAIYDRFGRLLFGHPTSPVDVLEYVVFENYITDEYGRWRIHGKVVPSWARGFAAAPQRTRRLPTQSESSAQG</sequence>
<gene>
    <name evidence="10" type="ORF">WMSIL1_LOCUS2921</name>
</gene>
<evidence type="ECO:0000256" key="7">
    <source>
        <dbReference type="ARBA" id="ARBA00039448"/>
    </source>
</evidence>
<comment type="subcellular location">
    <subcellularLocation>
        <location evidence="1">Mitochondrion</location>
    </subcellularLocation>
</comment>
<dbReference type="AlphaFoldDB" id="A0A564Y6X8"/>
<dbReference type="InterPro" id="IPR051975">
    <property type="entry name" value="mtLSU_mL45"/>
</dbReference>
<dbReference type="Gene3D" id="3.10.450.240">
    <property type="match status" value="1"/>
</dbReference>
<keyword evidence="2" id="KW-0809">Transit peptide</keyword>
<dbReference type="SMART" id="SM00978">
    <property type="entry name" value="Tim44"/>
    <property type="match status" value="1"/>
</dbReference>
<feature type="domain" description="Tim44-like" evidence="9">
    <location>
        <begin position="122"/>
        <end position="272"/>
    </location>
</feature>
<keyword evidence="3" id="KW-0689">Ribosomal protein</keyword>
<organism evidence="10 11">
    <name type="scientific">Hymenolepis diminuta</name>
    <name type="common">Rat tapeworm</name>
    <dbReference type="NCBI Taxonomy" id="6216"/>
    <lineage>
        <taxon>Eukaryota</taxon>
        <taxon>Metazoa</taxon>
        <taxon>Spiralia</taxon>
        <taxon>Lophotrochozoa</taxon>
        <taxon>Platyhelminthes</taxon>
        <taxon>Cestoda</taxon>
        <taxon>Eucestoda</taxon>
        <taxon>Cyclophyllidea</taxon>
        <taxon>Hymenolepididae</taxon>
        <taxon>Hymenolepis</taxon>
    </lineage>
</organism>
<name>A0A564Y6X8_HYMDI</name>
<dbReference type="InterPro" id="IPR007379">
    <property type="entry name" value="Tim44-like_dom"/>
</dbReference>
<dbReference type="GO" id="GO:0005739">
    <property type="term" value="C:mitochondrion"/>
    <property type="evidence" value="ECO:0007669"/>
    <property type="project" value="UniProtKB-SubCell"/>
</dbReference>
<evidence type="ECO:0000256" key="3">
    <source>
        <dbReference type="ARBA" id="ARBA00022980"/>
    </source>
</evidence>
<evidence type="ECO:0000256" key="8">
    <source>
        <dbReference type="ARBA" id="ARBA00043031"/>
    </source>
</evidence>
<evidence type="ECO:0000259" key="9">
    <source>
        <dbReference type="SMART" id="SM00978"/>
    </source>
</evidence>
<dbReference type="EMBL" id="CABIJS010000088">
    <property type="protein sequence ID" value="VUZ42284.1"/>
    <property type="molecule type" value="Genomic_DNA"/>
</dbReference>
<dbReference type="InterPro" id="IPR032710">
    <property type="entry name" value="NTF2-like_dom_sf"/>
</dbReference>
<dbReference type="SUPFAM" id="SSF54427">
    <property type="entry name" value="NTF2-like"/>
    <property type="match status" value="1"/>
</dbReference>
<keyword evidence="11" id="KW-1185">Reference proteome</keyword>
<protein>
    <recommendedName>
        <fullName evidence="7">Large ribosomal subunit protein mL45</fullName>
    </recommendedName>
    <alternativeName>
        <fullName evidence="8">39S ribosomal protein L45, mitochondrial</fullName>
    </alternativeName>
</protein>
<evidence type="ECO:0000256" key="6">
    <source>
        <dbReference type="ARBA" id="ARBA00038073"/>
    </source>
</evidence>
<keyword evidence="4" id="KW-0496">Mitochondrion</keyword>
<evidence type="ECO:0000256" key="1">
    <source>
        <dbReference type="ARBA" id="ARBA00004173"/>
    </source>
</evidence>
<evidence type="ECO:0000256" key="4">
    <source>
        <dbReference type="ARBA" id="ARBA00023128"/>
    </source>
</evidence>
<evidence type="ECO:0000313" key="11">
    <source>
        <dbReference type="Proteomes" id="UP000321570"/>
    </source>
</evidence>
<dbReference type="Pfam" id="PF04280">
    <property type="entry name" value="Tim44"/>
    <property type="match status" value="1"/>
</dbReference>
<dbReference type="GO" id="GO:1990904">
    <property type="term" value="C:ribonucleoprotein complex"/>
    <property type="evidence" value="ECO:0007669"/>
    <property type="project" value="UniProtKB-KW"/>
</dbReference>
<comment type="similarity">
    <text evidence="6">Belongs to the mitochondrion-specific ribosomal protein mL45 family.</text>
</comment>
<dbReference type="PANTHER" id="PTHR28554">
    <property type="entry name" value="39S RIBOSOMAL PROTEIN L45, MITOCHONDRIAL"/>
    <property type="match status" value="1"/>
</dbReference>
<evidence type="ECO:0000256" key="2">
    <source>
        <dbReference type="ARBA" id="ARBA00022946"/>
    </source>
</evidence>
<dbReference type="GO" id="GO:0005840">
    <property type="term" value="C:ribosome"/>
    <property type="evidence" value="ECO:0007669"/>
    <property type="project" value="UniProtKB-KW"/>
</dbReference>
<reference evidence="10 11" key="1">
    <citation type="submission" date="2019-07" db="EMBL/GenBank/DDBJ databases">
        <authorList>
            <person name="Jastrzebski P J."/>
            <person name="Paukszto L."/>
            <person name="Jastrzebski P J."/>
        </authorList>
    </citation>
    <scope>NUCLEOTIDE SEQUENCE [LARGE SCALE GENOMIC DNA]</scope>
    <source>
        <strain evidence="10 11">WMS-il1</strain>
    </source>
</reference>